<dbReference type="RefSeq" id="XP_008584040.1">
    <property type="nucleotide sequence ID" value="XM_008585818.1"/>
</dbReference>
<dbReference type="InterPro" id="IPR028278">
    <property type="entry name" value="MRI"/>
</dbReference>
<dbReference type="Pfam" id="PF15325">
    <property type="entry name" value="MRI"/>
    <property type="match status" value="1"/>
</dbReference>
<evidence type="ECO:0000256" key="1">
    <source>
        <dbReference type="SAM" id="MobiDB-lite"/>
    </source>
</evidence>
<dbReference type="RefSeq" id="XP_008584039.1">
    <property type="nucleotide sequence ID" value="XM_008585817.1"/>
</dbReference>
<dbReference type="PANTHER" id="PTHR14566:SF0">
    <property type="entry name" value="CELL CYCLE REGULATOR OF NON-HOMOLOGOUS END JOINING"/>
    <property type="match status" value="1"/>
</dbReference>
<organism evidence="2 4">
    <name type="scientific">Galeopterus variegatus</name>
    <name type="common">Malayan flying lemur</name>
    <name type="synonym">Cynocephalus variegatus</name>
    <dbReference type="NCBI Taxonomy" id="482537"/>
    <lineage>
        <taxon>Eukaryota</taxon>
        <taxon>Metazoa</taxon>
        <taxon>Chordata</taxon>
        <taxon>Craniata</taxon>
        <taxon>Vertebrata</taxon>
        <taxon>Euteleostomi</taxon>
        <taxon>Mammalia</taxon>
        <taxon>Eutheria</taxon>
        <taxon>Euarchontoglires</taxon>
        <taxon>Dermoptera</taxon>
        <taxon>Cynocephalidae</taxon>
        <taxon>Galeopterus</taxon>
    </lineage>
</organism>
<evidence type="ECO:0000313" key="3">
    <source>
        <dbReference type="RefSeq" id="XP_008584039.1"/>
    </source>
</evidence>
<reference evidence="3 4" key="1">
    <citation type="submission" date="2025-05" db="UniProtKB">
        <authorList>
            <consortium name="RefSeq"/>
        </authorList>
    </citation>
    <scope>IDENTIFICATION</scope>
</reference>
<feature type="region of interest" description="Disordered" evidence="1">
    <location>
        <begin position="81"/>
        <end position="141"/>
    </location>
</feature>
<evidence type="ECO:0000313" key="2">
    <source>
        <dbReference type="Proteomes" id="UP000694923"/>
    </source>
</evidence>
<gene>
    <name evidence="3 4" type="primary">LOC103601414</name>
</gene>
<keyword evidence="2" id="KW-1185">Reference proteome</keyword>
<sequence>METLKSGNKRRILPSWMTAHVAEKRVVPVKTPKRSRMAAVPVAAARPPAVKTVYCMNEAEMVDVALGILIEGHKQEKPWEQPCLAGADKLELSPPCSVSPHTSSGSSREDEDSEKDASAPGLSPSLGPGGSDSACRSQREDEDALKYVREIFFS</sequence>
<name>A0ABM0RTU9_GALVR</name>
<dbReference type="GeneID" id="103601414"/>
<accession>A0ABM0RTU9</accession>
<dbReference type="PANTHER" id="PTHR14566">
    <property type="entry name" value="CELL CYCLE REGULATOR OF NON-HOMOLOGOUS END JOINING"/>
    <property type="match status" value="1"/>
</dbReference>
<proteinExistence type="predicted"/>
<evidence type="ECO:0000313" key="4">
    <source>
        <dbReference type="RefSeq" id="XP_008584040.1"/>
    </source>
</evidence>
<protein>
    <submittedName>
        <fullName evidence="3 4">Modulator of retrovirus infection homolog</fullName>
    </submittedName>
</protein>
<dbReference type="Proteomes" id="UP000694923">
    <property type="component" value="Unplaced"/>
</dbReference>